<dbReference type="EMBL" id="JAAPAO010000296">
    <property type="protein sequence ID" value="KAF4664117.1"/>
    <property type="molecule type" value="Genomic_DNA"/>
</dbReference>
<gene>
    <name evidence="5" type="ORF">FOL47_005282</name>
</gene>
<dbReference type="InterPro" id="IPR035892">
    <property type="entry name" value="C2_domain_sf"/>
</dbReference>
<protein>
    <recommendedName>
        <fullName evidence="4">C2 Aida-type domain-containing protein</fullName>
    </recommendedName>
</protein>
<comment type="caution">
    <text evidence="5">The sequence shown here is derived from an EMBL/GenBank/DDBJ whole genome shotgun (WGS) entry which is preliminary data.</text>
</comment>
<feature type="domain" description="C2 Aida-type" evidence="4">
    <location>
        <begin position="788"/>
        <end position="907"/>
    </location>
</feature>
<feature type="region of interest" description="Disordered" evidence="3">
    <location>
        <begin position="299"/>
        <end position="361"/>
    </location>
</feature>
<dbReference type="Pfam" id="PF14186">
    <property type="entry name" value="Aida_C2"/>
    <property type="match status" value="1"/>
</dbReference>
<dbReference type="GO" id="GO:0035091">
    <property type="term" value="F:phosphatidylinositol binding"/>
    <property type="evidence" value="ECO:0007669"/>
    <property type="project" value="TreeGrafter"/>
</dbReference>
<dbReference type="InterPro" id="IPR036818">
    <property type="entry name" value="AIDA_N_sf"/>
</dbReference>
<comment type="similarity">
    <text evidence="1">Belongs to the AIDA family.</text>
</comment>
<reference evidence="5 6" key="1">
    <citation type="submission" date="2020-04" db="EMBL/GenBank/DDBJ databases">
        <title>Perkinsus chesapeaki whole genome sequence.</title>
        <authorList>
            <person name="Bogema D.R."/>
        </authorList>
    </citation>
    <scope>NUCLEOTIDE SEQUENCE [LARGE SCALE GENOMIC DNA]</scope>
    <source>
        <strain evidence="5">ATCC PRA-425</strain>
    </source>
</reference>
<feature type="region of interest" description="Disordered" evidence="3">
    <location>
        <begin position="588"/>
        <end position="617"/>
    </location>
</feature>
<dbReference type="PANTHER" id="PTHR28654">
    <property type="entry name" value="AXIN INTERACTOR, DORSALIZATION-ASSOCIATED PROTEIN"/>
    <property type="match status" value="1"/>
</dbReference>
<feature type="compositionally biased region" description="Low complexity" evidence="3">
    <location>
        <begin position="379"/>
        <end position="391"/>
    </location>
</feature>
<dbReference type="OrthoDB" id="10250320at2759"/>
<keyword evidence="2" id="KW-0217">Developmental protein</keyword>
<dbReference type="Pfam" id="PF08910">
    <property type="entry name" value="Aida_N"/>
    <property type="match status" value="1"/>
</dbReference>
<evidence type="ECO:0000313" key="5">
    <source>
        <dbReference type="EMBL" id="KAF4664117.1"/>
    </source>
</evidence>
<dbReference type="InterPro" id="IPR025939">
    <property type="entry name" value="Aida_C"/>
</dbReference>
<evidence type="ECO:0000256" key="2">
    <source>
        <dbReference type="ARBA" id="ARBA00022473"/>
    </source>
</evidence>
<dbReference type="GO" id="GO:0016020">
    <property type="term" value="C:membrane"/>
    <property type="evidence" value="ECO:0007669"/>
    <property type="project" value="TreeGrafter"/>
</dbReference>
<dbReference type="InterPro" id="IPR023421">
    <property type="entry name" value="AIDA_N"/>
</dbReference>
<feature type="region of interest" description="Disordered" evidence="3">
    <location>
        <begin position="379"/>
        <end position="416"/>
    </location>
</feature>
<evidence type="ECO:0000313" key="6">
    <source>
        <dbReference type="Proteomes" id="UP000591131"/>
    </source>
</evidence>
<name>A0A7J6LXW2_PERCH</name>
<dbReference type="Proteomes" id="UP000591131">
    <property type="component" value="Unassembled WGS sequence"/>
</dbReference>
<dbReference type="AlphaFoldDB" id="A0A7J6LXW2"/>
<organism evidence="5 6">
    <name type="scientific">Perkinsus chesapeaki</name>
    <name type="common">Clam parasite</name>
    <name type="synonym">Perkinsus andrewsi</name>
    <dbReference type="NCBI Taxonomy" id="330153"/>
    <lineage>
        <taxon>Eukaryota</taxon>
        <taxon>Sar</taxon>
        <taxon>Alveolata</taxon>
        <taxon>Perkinsozoa</taxon>
        <taxon>Perkinsea</taxon>
        <taxon>Perkinsida</taxon>
        <taxon>Perkinsidae</taxon>
        <taxon>Perkinsus</taxon>
    </lineage>
</organism>
<sequence>MSASMTIGAHPSFPLHPNSARGQGLQSLSDRRTGAIKMGHNTLRDSADGINNCTTLTAPSNSAMDGTSLDLSSTFNGVPTEMGSAGGPHTGSGTRRFSAMQEKLLTAGIQFFHRHIRTDNEVLRRMKTNDMFQLFYEPQYYDRKPPGELNAVFINSVSDPSAVHVSSFILSILHQGLFSVSAFIVSIIYLSRFKEATQISLHASTAPSEAGRYRVGRAVQDKPVRNSSLAKLFPVLSNAELNRLENKFLLRIRFNVQVKSDLFTSFCEKLLQENISQEIVTCVSGSEYAAAFAAEEESVVTLQHPPPPKAPPLKHHHQQPQQQQQHAPVVAQALPSAVAHAAAPSAAQREPSRGPLGHATAPAMDYFLHPKPGIPVLSGGASSSSTVRSSSIPAGSVSARVHPTGDGPHQRTGGYIGGLPTSSRQYTSISARQSQPGMAGSHGRPSNIYDQRIMYHTQQPSARGTVADPTTSRVVFPASTRASLPAGLAGGHSHAAPSTPTGSGAQSQYAVVNTPTGPQYVVLRPSAAPAMNPYSGRSSIVSQDAAAPRRHSIGVTAVTQRPSTPTSFLEGQSFNNVKHTIHYQPFAPPGAVSSGNVSPAGNGMARGTSQNRPHSAPRTVGMYKAPVFGQQWWSVMNSSNKPDDLRRRWASQLKQASEADSWGQILEAQEGYRALAVDIAEARGRLAVSSSDQELTRKIVLCLSARLEVLSGRGPQRGSGNIAATDIGALEPVLLSLFVAASENPYTSPDRFPVAATKFQHASPIPEEGGIKHTSDFNDRDVSDFHQSHAALSEVHGTVVAVRIEGWGLKDAQSYVDPITTVSVVDPNQTVICSVDTHISKERRVNHVLFQERVYLGVSLEEMQRTCGAIFFEFKHYKPKKKKVSTRCWSFMELEELKPDEEIVLEM</sequence>
<dbReference type="PANTHER" id="PTHR28654:SF1">
    <property type="entry name" value="AXIN INTERACTOR, DORSALIZATION-ASSOCIATED PROTEIN"/>
    <property type="match status" value="1"/>
</dbReference>
<evidence type="ECO:0000256" key="3">
    <source>
        <dbReference type="SAM" id="MobiDB-lite"/>
    </source>
</evidence>
<evidence type="ECO:0000256" key="1">
    <source>
        <dbReference type="ARBA" id="ARBA00007205"/>
    </source>
</evidence>
<accession>A0A7J6LXW2</accession>
<proteinExistence type="inferred from homology"/>
<feature type="compositionally biased region" description="Low complexity" evidence="3">
    <location>
        <begin position="319"/>
        <end position="348"/>
    </location>
</feature>
<feature type="region of interest" description="Disordered" evidence="3">
    <location>
        <begin position="1"/>
        <end position="25"/>
    </location>
</feature>
<feature type="compositionally biased region" description="Polar residues" evidence="3">
    <location>
        <begin position="496"/>
        <end position="509"/>
    </location>
</feature>
<dbReference type="Gene3D" id="1.20.120.360">
    <property type="entry name" value="Axin interactor, dorsalization-associated protein, N-terminal domain"/>
    <property type="match status" value="1"/>
</dbReference>
<dbReference type="SUPFAM" id="SSF109779">
    <property type="entry name" value="Domain from hypothetical 2610208m17rik protein"/>
    <property type="match status" value="1"/>
</dbReference>
<keyword evidence="6" id="KW-1185">Reference proteome</keyword>
<dbReference type="Gene3D" id="1.10.472.10">
    <property type="entry name" value="Cyclin-like"/>
    <property type="match status" value="1"/>
</dbReference>
<feature type="region of interest" description="Disordered" evidence="3">
    <location>
        <begin position="485"/>
        <end position="509"/>
    </location>
</feature>
<dbReference type="Gene3D" id="2.60.40.150">
    <property type="entry name" value="C2 domain"/>
    <property type="match status" value="1"/>
</dbReference>
<dbReference type="PROSITE" id="PS51911">
    <property type="entry name" value="C2_AIDA"/>
    <property type="match status" value="1"/>
</dbReference>
<evidence type="ECO:0000259" key="4">
    <source>
        <dbReference type="PROSITE" id="PS51911"/>
    </source>
</evidence>